<dbReference type="InterPro" id="IPR043504">
    <property type="entry name" value="Peptidase_S1_PA_chymotrypsin"/>
</dbReference>
<dbReference type="InterPro" id="IPR033116">
    <property type="entry name" value="TRYPSIN_SER"/>
</dbReference>
<dbReference type="PANTHER" id="PTHR24264:SF83">
    <property type="entry name" value="COMPLEMENT FACTOR I"/>
    <property type="match status" value="1"/>
</dbReference>
<keyword evidence="3" id="KW-0843">Virulence</keyword>
<evidence type="ECO:0000313" key="8">
    <source>
        <dbReference type="Proteomes" id="UP001209570"/>
    </source>
</evidence>
<dbReference type="PROSITE" id="PS00135">
    <property type="entry name" value="TRYPSIN_SER"/>
    <property type="match status" value="1"/>
</dbReference>
<dbReference type="InterPro" id="IPR009003">
    <property type="entry name" value="Peptidase_S1_PA"/>
</dbReference>
<dbReference type="Pfam" id="PF00089">
    <property type="entry name" value="Trypsin"/>
    <property type="match status" value="1"/>
</dbReference>
<sequence>MDIASGADLDPSSTEPTTAGWGTTSSGGSQSNVLLAVNVPVVDQDTCAKVLTVDDTMLCAGGVANQDSCQGDSGGPLTVQTDAGEALVGVVSWGNGCGLAGYPGVYARVSIAKGWIDSVLGNVYKAKWV</sequence>
<dbReference type="SMART" id="SM00020">
    <property type="entry name" value="Tryp_SPc"/>
    <property type="match status" value="1"/>
</dbReference>
<evidence type="ECO:0000256" key="5">
    <source>
        <dbReference type="SAM" id="MobiDB-lite"/>
    </source>
</evidence>
<dbReference type="PROSITE" id="PS50240">
    <property type="entry name" value="TRYPSIN_DOM"/>
    <property type="match status" value="1"/>
</dbReference>
<dbReference type="Gene3D" id="2.40.10.10">
    <property type="entry name" value="Trypsin-like serine proteases"/>
    <property type="match status" value="1"/>
</dbReference>
<evidence type="ECO:0000256" key="2">
    <source>
        <dbReference type="ARBA" id="ARBA00022801"/>
    </source>
</evidence>
<dbReference type="Proteomes" id="UP001209570">
    <property type="component" value="Unassembled WGS sequence"/>
</dbReference>
<gene>
    <name evidence="7" type="ORF">P43SY_003447</name>
</gene>
<evidence type="ECO:0000259" key="6">
    <source>
        <dbReference type="PROSITE" id="PS50240"/>
    </source>
</evidence>
<keyword evidence="8" id="KW-1185">Reference proteome</keyword>
<evidence type="ECO:0000313" key="7">
    <source>
        <dbReference type="EMBL" id="KAJ0391336.1"/>
    </source>
</evidence>
<accession>A0AAD5L9N0</accession>
<proteinExistence type="predicted"/>
<dbReference type="CDD" id="cd00190">
    <property type="entry name" value="Tryp_SPc"/>
    <property type="match status" value="1"/>
</dbReference>
<organism evidence="7 8">
    <name type="scientific">Pythium insidiosum</name>
    <name type="common">Pythiosis disease agent</name>
    <dbReference type="NCBI Taxonomy" id="114742"/>
    <lineage>
        <taxon>Eukaryota</taxon>
        <taxon>Sar</taxon>
        <taxon>Stramenopiles</taxon>
        <taxon>Oomycota</taxon>
        <taxon>Peronosporomycetes</taxon>
        <taxon>Pythiales</taxon>
        <taxon>Pythiaceae</taxon>
        <taxon>Pythium</taxon>
    </lineage>
</organism>
<name>A0AAD5L9N0_PYTIN</name>
<dbReference type="AlphaFoldDB" id="A0AAD5L9N0"/>
<dbReference type="PANTHER" id="PTHR24264">
    <property type="entry name" value="TRYPSIN-RELATED"/>
    <property type="match status" value="1"/>
</dbReference>
<dbReference type="SUPFAM" id="SSF50494">
    <property type="entry name" value="Trypsin-like serine proteases"/>
    <property type="match status" value="1"/>
</dbReference>
<keyword evidence="1" id="KW-0645">Protease</keyword>
<evidence type="ECO:0000256" key="4">
    <source>
        <dbReference type="ARBA" id="ARBA00023157"/>
    </source>
</evidence>
<dbReference type="InterPro" id="IPR001254">
    <property type="entry name" value="Trypsin_dom"/>
</dbReference>
<keyword evidence="2" id="KW-0378">Hydrolase</keyword>
<comment type="caution">
    <text evidence="7">The sequence shown here is derived from an EMBL/GenBank/DDBJ whole genome shotgun (WGS) entry which is preliminary data.</text>
</comment>
<reference evidence="7" key="1">
    <citation type="submission" date="2021-12" db="EMBL/GenBank/DDBJ databases">
        <title>Prjna785345.</title>
        <authorList>
            <person name="Rujirawat T."/>
            <person name="Krajaejun T."/>
        </authorList>
    </citation>
    <scope>NUCLEOTIDE SEQUENCE</scope>
    <source>
        <strain evidence="7">Pi057C3</strain>
    </source>
</reference>
<feature type="domain" description="Peptidase S1" evidence="6">
    <location>
        <begin position="1"/>
        <end position="121"/>
    </location>
</feature>
<dbReference type="FunFam" id="2.40.10.10:FF:000002">
    <property type="entry name" value="Transmembrane protease serine"/>
    <property type="match status" value="1"/>
</dbReference>
<feature type="compositionally biased region" description="Low complexity" evidence="5">
    <location>
        <begin position="17"/>
        <end position="30"/>
    </location>
</feature>
<dbReference type="EMBL" id="JAKCXM010001111">
    <property type="protein sequence ID" value="KAJ0391336.1"/>
    <property type="molecule type" value="Genomic_DNA"/>
</dbReference>
<keyword evidence="4" id="KW-1015">Disulfide bond</keyword>
<feature type="region of interest" description="Disordered" evidence="5">
    <location>
        <begin position="1"/>
        <end position="30"/>
    </location>
</feature>
<dbReference type="GO" id="GO:0006508">
    <property type="term" value="P:proteolysis"/>
    <property type="evidence" value="ECO:0007669"/>
    <property type="project" value="UniProtKB-KW"/>
</dbReference>
<dbReference type="InterPro" id="IPR050127">
    <property type="entry name" value="Serine_Proteases_S1"/>
</dbReference>
<dbReference type="GO" id="GO:0005615">
    <property type="term" value="C:extracellular space"/>
    <property type="evidence" value="ECO:0007669"/>
    <property type="project" value="TreeGrafter"/>
</dbReference>
<evidence type="ECO:0000256" key="1">
    <source>
        <dbReference type="ARBA" id="ARBA00022670"/>
    </source>
</evidence>
<protein>
    <recommendedName>
        <fullName evidence="6">Peptidase S1 domain-containing protein</fullName>
    </recommendedName>
</protein>
<dbReference type="GO" id="GO:0004252">
    <property type="term" value="F:serine-type endopeptidase activity"/>
    <property type="evidence" value="ECO:0007669"/>
    <property type="project" value="InterPro"/>
</dbReference>
<evidence type="ECO:0000256" key="3">
    <source>
        <dbReference type="ARBA" id="ARBA00023026"/>
    </source>
</evidence>